<comment type="caution">
    <text evidence="3">The sequence shown here is derived from an EMBL/GenBank/DDBJ whole genome shotgun (WGS) entry which is preliminary data.</text>
</comment>
<dbReference type="PANTHER" id="PTHR30041:SF8">
    <property type="entry name" value="PROTEIN YFFB"/>
    <property type="match status" value="1"/>
</dbReference>
<evidence type="ECO:0000256" key="1">
    <source>
        <dbReference type="ARBA" id="ARBA00007198"/>
    </source>
</evidence>
<evidence type="ECO:0000313" key="3">
    <source>
        <dbReference type="EMBL" id="MXR37102.1"/>
    </source>
</evidence>
<protein>
    <submittedName>
        <fullName evidence="3">ArsC family reductase</fullName>
    </submittedName>
</protein>
<keyword evidence="4" id="KW-1185">Reference proteome</keyword>
<dbReference type="InterPro" id="IPR006504">
    <property type="entry name" value="Tscrpt_reg_Spx/MgsR"/>
</dbReference>
<dbReference type="Gene3D" id="3.40.30.10">
    <property type="entry name" value="Glutaredoxin"/>
    <property type="match status" value="1"/>
</dbReference>
<organism evidence="3 4">
    <name type="scientific">Craterilacuibacter sinensis</name>
    <dbReference type="NCBI Taxonomy" id="2686017"/>
    <lineage>
        <taxon>Bacteria</taxon>
        <taxon>Pseudomonadati</taxon>
        <taxon>Pseudomonadota</taxon>
        <taxon>Betaproteobacteria</taxon>
        <taxon>Neisseriales</taxon>
        <taxon>Neisseriaceae</taxon>
        <taxon>Craterilacuibacter</taxon>
    </lineage>
</organism>
<dbReference type="AlphaFoldDB" id="A0A845BLD2"/>
<dbReference type="NCBIfam" id="TIGR01617">
    <property type="entry name" value="arsC_related"/>
    <property type="match status" value="1"/>
</dbReference>
<dbReference type="InterPro" id="IPR036249">
    <property type="entry name" value="Thioredoxin-like_sf"/>
</dbReference>
<reference evidence="3 4" key="1">
    <citation type="submission" date="2019-12" db="EMBL/GenBank/DDBJ databases">
        <title>Neisseriaceae gen. nov. sp. Genome sequencing and assembly.</title>
        <authorList>
            <person name="Liu Z."/>
            <person name="Li A."/>
        </authorList>
    </citation>
    <scope>NUCLEOTIDE SEQUENCE [LARGE SCALE GENOMIC DNA]</scope>
    <source>
        <strain evidence="3 4">B2N2-7</strain>
    </source>
</reference>
<dbReference type="EMBL" id="WSSB01000007">
    <property type="protein sequence ID" value="MXR37102.1"/>
    <property type="molecule type" value="Genomic_DNA"/>
</dbReference>
<sequence>MITLYGIPNCSTVKKARQWLSEHQVDACFHDFKKQGIDEATLKRWLGRTDLTILINRKGTTWRALSEHDKTRADSTDAAITLMMEKPSLIKRPVLEYDTLLLVGFNEDNYKQLLTR</sequence>
<dbReference type="CDD" id="cd03035">
    <property type="entry name" value="ArsC_Yffb"/>
    <property type="match status" value="1"/>
</dbReference>
<dbReference type="Pfam" id="PF03960">
    <property type="entry name" value="ArsC"/>
    <property type="match status" value="1"/>
</dbReference>
<dbReference type="RefSeq" id="WP_124734573.1">
    <property type="nucleotide sequence ID" value="NZ_WSSB01000007.1"/>
</dbReference>
<gene>
    <name evidence="3" type="ORF">GQF02_08970</name>
</gene>
<dbReference type="PROSITE" id="PS51353">
    <property type="entry name" value="ARSC"/>
    <property type="match status" value="1"/>
</dbReference>
<evidence type="ECO:0000256" key="2">
    <source>
        <dbReference type="PROSITE-ProRule" id="PRU01282"/>
    </source>
</evidence>
<dbReference type="PANTHER" id="PTHR30041">
    <property type="entry name" value="ARSENATE REDUCTASE"/>
    <property type="match status" value="1"/>
</dbReference>
<dbReference type="SUPFAM" id="SSF52833">
    <property type="entry name" value="Thioredoxin-like"/>
    <property type="match status" value="1"/>
</dbReference>
<name>A0A845BLD2_9NEIS</name>
<accession>A0A845BLD2</accession>
<dbReference type="NCBIfam" id="NF008107">
    <property type="entry name" value="PRK10853.1"/>
    <property type="match status" value="1"/>
</dbReference>
<dbReference type="InterPro" id="IPR006660">
    <property type="entry name" value="Arsenate_reductase-like"/>
</dbReference>
<proteinExistence type="inferred from homology"/>
<dbReference type="Proteomes" id="UP000467214">
    <property type="component" value="Unassembled WGS sequence"/>
</dbReference>
<evidence type="ECO:0000313" key="4">
    <source>
        <dbReference type="Proteomes" id="UP000467214"/>
    </source>
</evidence>
<comment type="similarity">
    <text evidence="1 2">Belongs to the ArsC family.</text>
</comment>